<keyword evidence="8 22" id="KW-0436">Ligase</keyword>
<dbReference type="UniPathway" id="UPA00219"/>
<keyword evidence="29" id="KW-1185">Reference proteome</keyword>
<evidence type="ECO:0000256" key="7">
    <source>
        <dbReference type="ARBA" id="ARBA00022490"/>
    </source>
</evidence>
<keyword evidence="7 22" id="KW-0963">Cytoplasm</keyword>
<keyword evidence="15 25" id="KW-0464">Manganese</keyword>
<dbReference type="FunFam" id="3.30.1490.20:FF:000007">
    <property type="entry name" value="D-alanine--D-alanine ligase"/>
    <property type="match status" value="1"/>
</dbReference>
<dbReference type="FunFam" id="3.30.470.20:FF:000008">
    <property type="entry name" value="D-alanine--D-alanine ligase"/>
    <property type="match status" value="1"/>
</dbReference>
<dbReference type="PROSITE" id="PS00843">
    <property type="entry name" value="DALA_DALA_LIGASE_1"/>
    <property type="match status" value="1"/>
</dbReference>
<evidence type="ECO:0000313" key="28">
    <source>
        <dbReference type="EMBL" id="ADU31073.1"/>
    </source>
</evidence>
<feature type="binding site" evidence="24">
    <location>
        <begin position="198"/>
        <end position="199"/>
    </location>
    <ligand>
        <name>ATP</name>
        <dbReference type="ChEBI" id="CHEBI:30616"/>
    </ligand>
</feature>
<evidence type="ECO:0000256" key="26">
    <source>
        <dbReference type="PROSITE-ProRule" id="PRU00409"/>
    </source>
</evidence>
<dbReference type="EMBL" id="CP002394">
    <property type="protein sequence ID" value="ADU31073.1"/>
    <property type="molecule type" value="Genomic_DNA"/>
</dbReference>
<dbReference type="InterPro" id="IPR000291">
    <property type="entry name" value="D-Ala_lig_Van_CS"/>
</dbReference>
<comment type="function">
    <text evidence="2 22">Cell wall formation.</text>
</comment>
<evidence type="ECO:0000256" key="2">
    <source>
        <dbReference type="ARBA" id="ARBA00003921"/>
    </source>
</evidence>
<evidence type="ECO:0000256" key="22">
    <source>
        <dbReference type="HAMAP-Rule" id="MF_00047"/>
    </source>
</evidence>
<evidence type="ECO:0000256" key="13">
    <source>
        <dbReference type="ARBA" id="ARBA00022960"/>
    </source>
</evidence>
<dbReference type="OrthoDB" id="9813261at2"/>
<evidence type="ECO:0000256" key="11">
    <source>
        <dbReference type="ARBA" id="ARBA00022840"/>
    </source>
</evidence>
<keyword evidence="9 25" id="KW-0479">Metal-binding</keyword>
<protein>
    <recommendedName>
        <fullName evidence="19 22">D-alanine--D-alanine ligase</fullName>
        <ecNumber evidence="6 22">6.3.2.4</ecNumber>
    </recommendedName>
    <alternativeName>
        <fullName evidence="21 22">D-Ala-D-Ala ligase</fullName>
    </alternativeName>
    <alternativeName>
        <fullName evidence="20 22">D-alanylalanine synthetase</fullName>
    </alternativeName>
</protein>
<feature type="binding site" evidence="25">
    <location>
        <position position="309"/>
    </location>
    <ligand>
        <name>Mg(2+)</name>
        <dbReference type="ChEBI" id="CHEBI:18420"/>
        <label>1</label>
    </ligand>
</feature>
<feature type="binding site" evidence="25">
    <location>
        <position position="324"/>
    </location>
    <ligand>
        <name>Mg(2+)</name>
        <dbReference type="ChEBI" id="CHEBI:18420"/>
        <label>2</label>
    </ligand>
</feature>
<feature type="binding site" evidence="24">
    <location>
        <begin position="228"/>
        <end position="235"/>
    </location>
    <ligand>
        <name>ATP</name>
        <dbReference type="ChEBI" id="CHEBI:30616"/>
    </ligand>
</feature>
<keyword evidence="16 22" id="KW-0961">Cell wall biogenesis/degradation</keyword>
<evidence type="ECO:0000256" key="3">
    <source>
        <dbReference type="ARBA" id="ARBA00004496"/>
    </source>
</evidence>
<dbReference type="Gene3D" id="3.30.470.20">
    <property type="entry name" value="ATP-grasp fold, B domain"/>
    <property type="match status" value="1"/>
</dbReference>
<dbReference type="eggNOG" id="COG1181">
    <property type="taxonomic scope" value="Bacteria"/>
</dbReference>
<comment type="pathway">
    <text evidence="4 22">Cell wall biogenesis; peptidoglycan biosynthesis.</text>
</comment>
<dbReference type="PANTHER" id="PTHR23132:SF25">
    <property type="entry name" value="D-ALANINE--D-ALANINE LIGASE A"/>
    <property type="match status" value="1"/>
</dbReference>
<keyword evidence="13 22" id="KW-0133">Cell shape</keyword>
<dbReference type="Pfam" id="PF07478">
    <property type="entry name" value="Dala_Dala_lig_C"/>
    <property type="match status" value="1"/>
</dbReference>
<dbReference type="SUPFAM" id="SSF56059">
    <property type="entry name" value="Glutathione synthetase ATP-binding domain-like"/>
    <property type="match status" value="1"/>
</dbReference>
<evidence type="ECO:0000256" key="17">
    <source>
        <dbReference type="ARBA" id="ARBA00047614"/>
    </source>
</evidence>
<evidence type="ECO:0000256" key="1">
    <source>
        <dbReference type="ARBA" id="ARBA00001936"/>
    </source>
</evidence>
<dbReference type="InterPro" id="IPR005905">
    <property type="entry name" value="D_ala_D_ala"/>
</dbReference>
<evidence type="ECO:0000256" key="21">
    <source>
        <dbReference type="ARBA" id="ARBA00077154"/>
    </source>
</evidence>
<feature type="active site" evidence="23">
    <location>
        <position position="198"/>
    </location>
</feature>
<dbReference type="HAMAP" id="MF_00047">
    <property type="entry name" value="Dala_Dala_lig"/>
    <property type="match status" value="1"/>
</dbReference>
<evidence type="ECO:0000256" key="8">
    <source>
        <dbReference type="ARBA" id="ARBA00022598"/>
    </source>
</evidence>
<feature type="binding site" evidence="25">
    <location>
        <position position="322"/>
    </location>
    <ligand>
        <name>Mg(2+)</name>
        <dbReference type="ChEBI" id="CHEBI:18420"/>
        <label>1</label>
    </ligand>
</feature>
<evidence type="ECO:0000256" key="15">
    <source>
        <dbReference type="ARBA" id="ARBA00023211"/>
    </source>
</evidence>
<feature type="binding site" evidence="24">
    <location>
        <begin position="321"/>
        <end position="322"/>
    </location>
    <ligand>
        <name>ATP</name>
        <dbReference type="ChEBI" id="CHEBI:30616"/>
    </ligand>
</feature>
<dbReference type="GO" id="GO:0071555">
    <property type="term" value="P:cell wall organization"/>
    <property type="evidence" value="ECO:0007669"/>
    <property type="project" value="UniProtKB-KW"/>
</dbReference>
<dbReference type="InterPro" id="IPR011127">
    <property type="entry name" value="Dala_Dala_lig_N"/>
</dbReference>
<dbReference type="NCBIfam" id="NF002528">
    <property type="entry name" value="PRK01966.1-4"/>
    <property type="match status" value="1"/>
</dbReference>
<dbReference type="NCBIfam" id="NF002378">
    <property type="entry name" value="PRK01372.1"/>
    <property type="match status" value="1"/>
</dbReference>
<evidence type="ECO:0000256" key="18">
    <source>
        <dbReference type="ARBA" id="ARBA00060592"/>
    </source>
</evidence>
<evidence type="ECO:0000256" key="4">
    <source>
        <dbReference type="ARBA" id="ARBA00004752"/>
    </source>
</evidence>
<comment type="subcellular location">
    <subcellularLocation>
        <location evidence="3 22">Cytoplasm</location>
    </subcellularLocation>
</comment>
<dbReference type="Pfam" id="PF01820">
    <property type="entry name" value="Dala_Dala_lig_N"/>
    <property type="match status" value="1"/>
</dbReference>
<comment type="cofactor">
    <cofactor evidence="1">
        <name>Mn(2+)</name>
        <dbReference type="ChEBI" id="CHEBI:29035"/>
    </cofactor>
</comment>
<evidence type="ECO:0000256" key="12">
    <source>
        <dbReference type="ARBA" id="ARBA00022842"/>
    </source>
</evidence>
<comment type="catalytic activity">
    <reaction evidence="17 22">
        <text>2 D-alanine + ATP = D-alanyl-D-alanine + ADP + phosphate + H(+)</text>
        <dbReference type="Rhea" id="RHEA:11224"/>
        <dbReference type="ChEBI" id="CHEBI:15378"/>
        <dbReference type="ChEBI" id="CHEBI:30616"/>
        <dbReference type="ChEBI" id="CHEBI:43474"/>
        <dbReference type="ChEBI" id="CHEBI:57416"/>
        <dbReference type="ChEBI" id="CHEBI:57822"/>
        <dbReference type="ChEBI" id="CHEBI:456216"/>
        <dbReference type="EC" id="6.3.2.4"/>
    </reaction>
</comment>
<dbReference type="Proteomes" id="UP000001401">
    <property type="component" value="Chromosome"/>
</dbReference>
<keyword evidence="12 25" id="KW-0460">Magnesium</keyword>
<evidence type="ECO:0000259" key="27">
    <source>
        <dbReference type="PROSITE" id="PS50975"/>
    </source>
</evidence>
<evidence type="ECO:0000256" key="6">
    <source>
        <dbReference type="ARBA" id="ARBA00012216"/>
    </source>
</evidence>
<reference evidence="28 29" key="1">
    <citation type="submission" date="2010-12" db="EMBL/GenBank/DDBJ databases">
        <title>Complete sequence of Bacillus cellulosilyticus DSM 2522.</title>
        <authorList>
            <consortium name="US DOE Joint Genome Institute"/>
            <person name="Lucas S."/>
            <person name="Copeland A."/>
            <person name="Lapidus A."/>
            <person name="Cheng J.-F."/>
            <person name="Bruce D."/>
            <person name="Goodwin L."/>
            <person name="Pitluck S."/>
            <person name="Chertkov O."/>
            <person name="Detter J.C."/>
            <person name="Han C."/>
            <person name="Tapia R."/>
            <person name="Land M."/>
            <person name="Hauser L."/>
            <person name="Jeffries C."/>
            <person name="Kyrpides N."/>
            <person name="Ivanova N."/>
            <person name="Mikhailova N."/>
            <person name="Brumm P."/>
            <person name="Mead D."/>
            <person name="Woyke T."/>
        </authorList>
    </citation>
    <scope>NUCLEOTIDE SEQUENCE [LARGE SCALE GENOMIC DNA]</scope>
    <source>
        <strain evidence="29">ATCC 21833 / DSM 2522 / FERM P-1141 / JCM 9156 / N-4</strain>
    </source>
</reference>
<dbReference type="PIRSF" id="PIRSF039102">
    <property type="entry name" value="Ddl/VanB"/>
    <property type="match status" value="1"/>
</dbReference>
<feature type="binding site" evidence="25">
    <location>
        <position position="322"/>
    </location>
    <ligand>
        <name>Mg(2+)</name>
        <dbReference type="ChEBI" id="CHEBI:18420"/>
        <label>2</label>
    </ligand>
</feature>
<feature type="domain" description="ATP-grasp" evidence="27">
    <location>
        <begin position="152"/>
        <end position="355"/>
    </location>
</feature>
<feature type="active site" evidence="23">
    <location>
        <position position="24"/>
    </location>
</feature>
<dbReference type="RefSeq" id="WP_013489405.1">
    <property type="nucleotide sequence ID" value="NC_014829.1"/>
</dbReference>
<evidence type="ECO:0000256" key="19">
    <source>
        <dbReference type="ARBA" id="ARBA00068427"/>
    </source>
</evidence>
<dbReference type="GO" id="GO:0008360">
    <property type="term" value="P:regulation of cell shape"/>
    <property type="evidence" value="ECO:0007669"/>
    <property type="project" value="UniProtKB-KW"/>
</dbReference>
<evidence type="ECO:0000256" key="23">
    <source>
        <dbReference type="PIRSR" id="PIRSR039102-1"/>
    </source>
</evidence>
<accession>E6TWB7</accession>
<dbReference type="InterPro" id="IPR011761">
    <property type="entry name" value="ATP-grasp"/>
</dbReference>
<evidence type="ECO:0000256" key="25">
    <source>
        <dbReference type="PIRSR" id="PIRSR039102-3"/>
    </source>
</evidence>
<dbReference type="GO" id="GO:0005524">
    <property type="term" value="F:ATP binding"/>
    <property type="evidence" value="ECO:0007669"/>
    <property type="project" value="UniProtKB-UniRule"/>
</dbReference>
<dbReference type="InterPro" id="IPR011095">
    <property type="entry name" value="Dala_Dala_lig_C"/>
</dbReference>
<feature type="binding site" evidence="24">
    <location>
        <begin position="190"/>
        <end position="192"/>
    </location>
    <ligand>
        <name>ATP</name>
        <dbReference type="ChEBI" id="CHEBI:30616"/>
    </ligand>
</feature>
<dbReference type="Gene3D" id="3.30.1490.20">
    <property type="entry name" value="ATP-grasp fold, A domain"/>
    <property type="match status" value="1"/>
</dbReference>
<dbReference type="EC" id="6.3.2.4" evidence="6 22"/>
<dbReference type="AlphaFoldDB" id="E6TWB7"/>
<evidence type="ECO:0000256" key="5">
    <source>
        <dbReference type="ARBA" id="ARBA00010871"/>
    </source>
</evidence>
<name>E6TWB7_EVAC2</name>
<comment type="cofactor">
    <cofactor evidence="25">
        <name>Mg(2+)</name>
        <dbReference type="ChEBI" id="CHEBI:18420"/>
    </cofactor>
    <cofactor evidence="25">
        <name>Mn(2+)</name>
        <dbReference type="ChEBI" id="CHEBI:29035"/>
    </cofactor>
    <text evidence="25">Binds 2 magnesium or manganese ions per subunit.</text>
</comment>
<feature type="binding site" evidence="24">
    <location>
        <position position="148"/>
    </location>
    <ligand>
        <name>ATP</name>
        <dbReference type="ChEBI" id="CHEBI:30616"/>
    </ligand>
</feature>
<keyword evidence="14 22" id="KW-0573">Peptidoglycan synthesis</keyword>
<dbReference type="GO" id="GO:0009252">
    <property type="term" value="P:peptidoglycan biosynthetic process"/>
    <property type="evidence" value="ECO:0007669"/>
    <property type="project" value="UniProtKB-UniRule"/>
</dbReference>
<evidence type="ECO:0000313" key="29">
    <source>
        <dbReference type="Proteomes" id="UP000001401"/>
    </source>
</evidence>
<dbReference type="HOGENOM" id="CLU_039268_0_1_9"/>
<dbReference type="GO" id="GO:0005829">
    <property type="term" value="C:cytosol"/>
    <property type="evidence" value="ECO:0007669"/>
    <property type="project" value="TreeGrafter"/>
</dbReference>
<evidence type="ECO:0000256" key="16">
    <source>
        <dbReference type="ARBA" id="ARBA00023316"/>
    </source>
</evidence>
<dbReference type="KEGG" id="bco:Bcell_2820"/>
<evidence type="ECO:0000256" key="14">
    <source>
        <dbReference type="ARBA" id="ARBA00022984"/>
    </source>
</evidence>
<evidence type="ECO:0000256" key="24">
    <source>
        <dbReference type="PIRSR" id="PIRSR039102-2"/>
    </source>
</evidence>
<keyword evidence="10 24" id="KW-0547">Nucleotide-binding</keyword>
<comment type="pathway">
    <text evidence="18">Glycan biosynthesis.</text>
</comment>
<keyword evidence="11 26" id="KW-0067">ATP-binding</keyword>
<dbReference type="NCBIfam" id="NF002525">
    <property type="entry name" value="PRK01966.1-1"/>
    <property type="match status" value="1"/>
</dbReference>
<sequence length="371" mass="41731">MVRYYEERFDEKKVGIIFGGKSSEHQISLQSAKSIIEAIDKNKYELVLIGIDKNGKWYLLDPNNYLRNMDNPKLIEMIPSDQRVNIVLGEHDCFFTTPDGRSLGNIDVIFPILHGSYGEDGSIQGLLRLMGKPFIGPSVLGSAVSMDKEVSKKLLSEAGLFIGKYFAYTKDRKGNIDYEKVKENLGTPVFVKPANQGSSVGISKVYEKKKFYMAVDEAFRYDNKIVIEEEIKGREIECAVLGNEDPIASLPGEVLFTDSFYSYDAKYINSGGVQLKVPAELDGDDVEKVKKEAIKAFKALQCNGVARVDFFLTKEGNLFVNEINTLPGFTKLSMYPKLWEVSGLPYKDLVNKMIALAIESHKQEQRLKKNL</sequence>
<comment type="similarity">
    <text evidence="5 22">Belongs to the D-alanine--D-alanine ligase family.</text>
</comment>
<proteinExistence type="inferred from homology"/>
<dbReference type="NCBIfam" id="TIGR01205">
    <property type="entry name" value="D_ala_D_alaTIGR"/>
    <property type="match status" value="1"/>
</dbReference>
<dbReference type="InterPro" id="IPR013815">
    <property type="entry name" value="ATP_grasp_subdomain_1"/>
</dbReference>
<gene>
    <name evidence="22" type="primary">ddl</name>
    <name evidence="28" type="ordered locus">Bcell_2820</name>
</gene>
<dbReference type="PROSITE" id="PS00844">
    <property type="entry name" value="DALA_DALA_LIGASE_2"/>
    <property type="match status" value="1"/>
</dbReference>
<dbReference type="Gene3D" id="3.40.50.20">
    <property type="match status" value="1"/>
</dbReference>
<dbReference type="GO" id="GO:0046872">
    <property type="term" value="F:metal ion binding"/>
    <property type="evidence" value="ECO:0007669"/>
    <property type="project" value="UniProtKB-KW"/>
</dbReference>
<evidence type="ECO:0000256" key="10">
    <source>
        <dbReference type="ARBA" id="ARBA00022741"/>
    </source>
</evidence>
<dbReference type="STRING" id="649639.Bcell_2820"/>
<dbReference type="SUPFAM" id="SSF52440">
    <property type="entry name" value="PreATP-grasp domain"/>
    <property type="match status" value="1"/>
</dbReference>
<dbReference type="InterPro" id="IPR016185">
    <property type="entry name" value="PreATP-grasp_dom_sf"/>
</dbReference>
<organism evidence="28 29">
    <name type="scientific">Evansella cellulosilytica (strain ATCC 21833 / DSM 2522 / FERM P-1141 / JCM 9156 / N-4)</name>
    <name type="common">Bacillus cellulosilyticus</name>
    <dbReference type="NCBI Taxonomy" id="649639"/>
    <lineage>
        <taxon>Bacteria</taxon>
        <taxon>Bacillati</taxon>
        <taxon>Bacillota</taxon>
        <taxon>Bacilli</taxon>
        <taxon>Bacillales</taxon>
        <taxon>Bacillaceae</taxon>
        <taxon>Evansella</taxon>
    </lineage>
</organism>
<dbReference type="PROSITE" id="PS50975">
    <property type="entry name" value="ATP_GRASP"/>
    <property type="match status" value="1"/>
</dbReference>
<dbReference type="PANTHER" id="PTHR23132">
    <property type="entry name" value="D-ALANINE--D-ALANINE LIGASE"/>
    <property type="match status" value="1"/>
</dbReference>
<evidence type="ECO:0000256" key="20">
    <source>
        <dbReference type="ARBA" id="ARBA00076288"/>
    </source>
</evidence>
<dbReference type="GO" id="GO:0008716">
    <property type="term" value="F:D-alanine-D-alanine ligase activity"/>
    <property type="evidence" value="ECO:0007669"/>
    <property type="project" value="UniProtKB-UniRule"/>
</dbReference>
<evidence type="ECO:0000256" key="9">
    <source>
        <dbReference type="ARBA" id="ARBA00022723"/>
    </source>
</evidence>
<feature type="active site" evidence="23">
    <location>
        <position position="333"/>
    </location>
</feature>